<evidence type="ECO:0000256" key="7">
    <source>
        <dbReference type="ARBA" id="ARBA00048258"/>
    </source>
</evidence>
<dbReference type="Gene3D" id="3.40.50.620">
    <property type="entry name" value="HUPs"/>
    <property type="match status" value="1"/>
</dbReference>
<evidence type="ECO:0000256" key="1">
    <source>
        <dbReference type="ARBA" id="ARBA00004990"/>
    </source>
</evidence>
<dbReference type="FunFam" id="3.40.50.620:FF:000013">
    <property type="entry name" value="Pantothenate synthetase"/>
    <property type="match status" value="1"/>
</dbReference>
<dbReference type="PANTHER" id="PTHR21299">
    <property type="entry name" value="CYTIDYLATE KINASE/PANTOATE-BETA-ALANINE LIGASE"/>
    <property type="match status" value="1"/>
</dbReference>
<dbReference type="InterPro" id="IPR014729">
    <property type="entry name" value="Rossmann-like_a/b/a_fold"/>
</dbReference>
<evidence type="ECO:0000256" key="8">
    <source>
        <dbReference type="HAMAP-Rule" id="MF_00158"/>
    </source>
</evidence>
<accession>A0A533QL54</accession>
<feature type="binding site" evidence="8">
    <location>
        <position position="62"/>
    </location>
    <ligand>
        <name>(R)-pantoate</name>
        <dbReference type="ChEBI" id="CHEBI:15980"/>
    </ligand>
</feature>
<dbReference type="Pfam" id="PF02569">
    <property type="entry name" value="Pantoate_ligase"/>
    <property type="match status" value="1"/>
</dbReference>
<comment type="miscellaneous">
    <text evidence="8">The reaction proceeds by a bi uni uni bi ping pong mechanism.</text>
</comment>
<dbReference type="GO" id="GO:0004592">
    <property type="term" value="F:pantoate-beta-alanine ligase activity"/>
    <property type="evidence" value="ECO:0007669"/>
    <property type="project" value="UniProtKB-UniRule"/>
</dbReference>
<dbReference type="AlphaFoldDB" id="A0A533QL54"/>
<evidence type="ECO:0000256" key="6">
    <source>
        <dbReference type="ARBA" id="ARBA00022840"/>
    </source>
</evidence>
<feature type="binding site" evidence="8">
    <location>
        <position position="62"/>
    </location>
    <ligand>
        <name>beta-alanine</name>
        <dbReference type="ChEBI" id="CHEBI:57966"/>
    </ligand>
</feature>
<dbReference type="InterPro" id="IPR004821">
    <property type="entry name" value="Cyt_trans-like"/>
</dbReference>
<comment type="pathway">
    <text evidence="1 8">Cofactor biosynthesis; (R)-pantothenate biosynthesis; (R)-pantothenate from (R)-pantoate and beta-alanine: step 1/1.</text>
</comment>
<keyword evidence="3 8" id="KW-0436">Ligase</keyword>
<sequence length="282" mass="31911">MLQVIKSIKDMRQKIKTIKDSHVTIGFVPTMGALHEGHLSLMRNAKKGHDEVVVSIFVNPLQFGKNEDLQRYPRTFERDCELLSGEGVNLVFYPDITEIYPDGFCTSVIIHDLEDKLCGKARPGHFRGVAVVVLKLFHLIKPDAAYFGQKDFQQTVIIKRMVYDLNLDINIKVLPTIRNTEGLALSSRNAYLTETEKKDALCLYQSLVKAQYMVTLGTTDTEKIIQEMKKIIHTCESAKIDYISIVNPETLEITPEVSNGDVVTLAIRIGRTRLIDNVILTF</sequence>
<dbReference type="PANTHER" id="PTHR21299:SF1">
    <property type="entry name" value="PANTOATE--BETA-ALANINE LIGASE"/>
    <property type="match status" value="1"/>
</dbReference>
<organism evidence="9 10">
    <name type="scientific">Candidatus Jettenia ecosi</name>
    <dbReference type="NCBI Taxonomy" id="2494326"/>
    <lineage>
        <taxon>Bacteria</taxon>
        <taxon>Pseudomonadati</taxon>
        <taxon>Planctomycetota</taxon>
        <taxon>Candidatus Brocadiia</taxon>
        <taxon>Candidatus Brocadiales</taxon>
        <taxon>Candidatus Brocadiaceae</taxon>
        <taxon>Candidatus Jettenia</taxon>
    </lineage>
</organism>
<feature type="binding site" evidence="8">
    <location>
        <position position="177"/>
    </location>
    <ligand>
        <name>ATP</name>
        <dbReference type="ChEBI" id="CHEBI:30616"/>
    </ligand>
</feature>
<keyword evidence="6 8" id="KW-0067">ATP-binding</keyword>
<dbReference type="HAMAP" id="MF_00158">
    <property type="entry name" value="PanC"/>
    <property type="match status" value="1"/>
</dbReference>
<dbReference type="GO" id="GO:0015940">
    <property type="term" value="P:pantothenate biosynthetic process"/>
    <property type="evidence" value="ECO:0007669"/>
    <property type="project" value="UniProtKB-UniRule"/>
</dbReference>
<dbReference type="NCBIfam" id="TIGR00125">
    <property type="entry name" value="cyt_tran_rel"/>
    <property type="match status" value="1"/>
</dbReference>
<evidence type="ECO:0000256" key="5">
    <source>
        <dbReference type="ARBA" id="ARBA00022741"/>
    </source>
</evidence>
<keyword evidence="4 8" id="KW-0566">Pantothenate biosynthesis</keyword>
<feature type="active site" description="Proton donor" evidence="8">
    <location>
        <position position="38"/>
    </location>
</feature>
<reference evidence="9 10" key="1">
    <citation type="submission" date="2019-04" db="EMBL/GenBank/DDBJ databases">
        <title>Genome of a novel bacterium Candidatus Jettenia ecosi reconstructed from metagenome of an anammox bioreactor.</title>
        <authorList>
            <person name="Mardanov A.V."/>
            <person name="Beletsky A.V."/>
            <person name="Ravin N.V."/>
            <person name="Botchkova E.A."/>
            <person name="Litti Y.V."/>
            <person name="Nozhevnikova A.N."/>
        </authorList>
    </citation>
    <scope>NUCLEOTIDE SEQUENCE [LARGE SCALE GENOMIC DNA]</scope>
    <source>
        <strain evidence="9">J2</strain>
    </source>
</reference>
<comment type="function">
    <text evidence="8">Catalyzes the condensation of pantoate with beta-alanine in an ATP-dependent reaction via a pantoyl-adenylate intermediate.</text>
</comment>
<comment type="catalytic activity">
    <reaction evidence="7 8">
        <text>(R)-pantoate + beta-alanine + ATP = (R)-pantothenate + AMP + diphosphate + H(+)</text>
        <dbReference type="Rhea" id="RHEA:10912"/>
        <dbReference type="ChEBI" id="CHEBI:15378"/>
        <dbReference type="ChEBI" id="CHEBI:15980"/>
        <dbReference type="ChEBI" id="CHEBI:29032"/>
        <dbReference type="ChEBI" id="CHEBI:30616"/>
        <dbReference type="ChEBI" id="CHEBI:33019"/>
        <dbReference type="ChEBI" id="CHEBI:57966"/>
        <dbReference type="ChEBI" id="CHEBI:456215"/>
        <dbReference type="EC" id="6.3.2.1"/>
    </reaction>
</comment>
<feature type="binding site" evidence="8">
    <location>
        <begin position="185"/>
        <end position="188"/>
    </location>
    <ligand>
        <name>ATP</name>
        <dbReference type="ChEBI" id="CHEBI:30616"/>
    </ligand>
</feature>
<proteinExistence type="inferred from homology"/>
<comment type="subcellular location">
    <subcellularLocation>
        <location evidence="8">Cytoplasm</location>
    </subcellularLocation>
</comment>
<evidence type="ECO:0000313" key="9">
    <source>
        <dbReference type="EMBL" id="TLD41300.1"/>
    </source>
</evidence>
<feature type="binding site" evidence="8">
    <location>
        <begin position="31"/>
        <end position="38"/>
    </location>
    <ligand>
        <name>ATP</name>
        <dbReference type="ChEBI" id="CHEBI:30616"/>
    </ligand>
</feature>
<dbReference type="InterPro" id="IPR003721">
    <property type="entry name" value="Pantoate_ligase"/>
</dbReference>
<comment type="similarity">
    <text evidence="2 8">Belongs to the pantothenate synthetase family.</text>
</comment>
<evidence type="ECO:0000313" key="10">
    <source>
        <dbReference type="Proteomes" id="UP000319783"/>
    </source>
</evidence>
<dbReference type="GO" id="GO:0005829">
    <property type="term" value="C:cytosol"/>
    <property type="evidence" value="ECO:0007669"/>
    <property type="project" value="TreeGrafter"/>
</dbReference>
<dbReference type="UniPathway" id="UPA00028">
    <property type="reaction ID" value="UER00005"/>
</dbReference>
<gene>
    <name evidence="8" type="primary">panC</name>
    <name evidence="9" type="ORF">JETT_2454</name>
</gene>
<dbReference type="InterPro" id="IPR042176">
    <property type="entry name" value="Pantoate_ligase_C"/>
</dbReference>
<dbReference type="Gene3D" id="3.30.1300.10">
    <property type="entry name" value="Pantoate-beta-alanine ligase, C-terminal domain"/>
    <property type="match status" value="1"/>
</dbReference>
<dbReference type="EMBL" id="SULG01000054">
    <property type="protein sequence ID" value="TLD41300.1"/>
    <property type="molecule type" value="Genomic_DNA"/>
</dbReference>
<evidence type="ECO:0000256" key="2">
    <source>
        <dbReference type="ARBA" id="ARBA00009256"/>
    </source>
</evidence>
<feature type="binding site" evidence="8">
    <location>
        <begin position="148"/>
        <end position="151"/>
    </location>
    <ligand>
        <name>ATP</name>
        <dbReference type="ChEBI" id="CHEBI:30616"/>
    </ligand>
</feature>
<dbReference type="EC" id="6.3.2.1" evidence="8"/>
<evidence type="ECO:0000256" key="4">
    <source>
        <dbReference type="ARBA" id="ARBA00022655"/>
    </source>
</evidence>
<dbReference type="NCBIfam" id="TIGR00018">
    <property type="entry name" value="panC"/>
    <property type="match status" value="1"/>
</dbReference>
<dbReference type="CDD" id="cd00560">
    <property type="entry name" value="PanC"/>
    <property type="match status" value="1"/>
</dbReference>
<dbReference type="SUPFAM" id="SSF52374">
    <property type="entry name" value="Nucleotidylyl transferase"/>
    <property type="match status" value="1"/>
</dbReference>
<keyword evidence="8" id="KW-0963">Cytoplasm</keyword>
<keyword evidence="5 8" id="KW-0547">Nucleotide-binding</keyword>
<feature type="binding site" evidence="8">
    <location>
        <position position="154"/>
    </location>
    <ligand>
        <name>(R)-pantoate</name>
        <dbReference type="ChEBI" id="CHEBI:15980"/>
    </ligand>
</feature>
<dbReference type="Proteomes" id="UP000319783">
    <property type="component" value="Unassembled WGS sequence"/>
</dbReference>
<comment type="subunit">
    <text evidence="8">Homodimer.</text>
</comment>
<dbReference type="GO" id="GO:0005524">
    <property type="term" value="F:ATP binding"/>
    <property type="evidence" value="ECO:0007669"/>
    <property type="project" value="UniProtKB-KW"/>
</dbReference>
<comment type="caution">
    <text evidence="9">The sequence shown here is derived from an EMBL/GenBank/DDBJ whole genome shotgun (WGS) entry which is preliminary data.</text>
</comment>
<name>A0A533QL54_9BACT</name>
<protein>
    <recommendedName>
        <fullName evidence="8">Pantothenate synthetase</fullName>
        <shortName evidence="8">PS</shortName>
        <ecNumber evidence="8">6.3.2.1</ecNumber>
    </recommendedName>
    <alternativeName>
        <fullName evidence="8">Pantoate--beta-alanine ligase</fullName>
    </alternativeName>
    <alternativeName>
        <fullName evidence="8">Pantoate-activating enzyme</fullName>
    </alternativeName>
</protein>
<evidence type="ECO:0000256" key="3">
    <source>
        <dbReference type="ARBA" id="ARBA00022598"/>
    </source>
</evidence>